<dbReference type="GO" id="GO:0005524">
    <property type="term" value="F:ATP binding"/>
    <property type="evidence" value="ECO:0007669"/>
    <property type="project" value="UniProtKB-KW"/>
</dbReference>
<comment type="similarity">
    <text evidence="1">Belongs to the class-II aminoacyl-tRNA synthetase family.</text>
</comment>
<proteinExistence type="inferred from homology"/>
<feature type="region of interest" description="Disordered" evidence="10">
    <location>
        <begin position="116"/>
        <end position="141"/>
    </location>
</feature>
<dbReference type="InterPro" id="IPR045864">
    <property type="entry name" value="aa-tRNA-synth_II/BPL/LPL"/>
</dbReference>
<evidence type="ECO:0000256" key="7">
    <source>
        <dbReference type="ARBA" id="ARBA00022884"/>
    </source>
</evidence>
<dbReference type="EC" id="6.1.1.7" evidence="2"/>
<protein>
    <recommendedName>
        <fullName evidence="2">alanine--tRNA ligase</fullName>
        <ecNumber evidence="2">6.1.1.7</ecNumber>
    </recommendedName>
</protein>
<evidence type="ECO:0000256" key="10">
    <source>
        <dbReference type="SAM" id="MobiDB-lite"/>
    </source>
</evidence>
<keyword evidence="8" id="KW-0648">Protein biosynthesis</keyword>
<dbReference type="PANTHER" id="PTHR11777:SF9">
    <property type="entry name" value="ALANINE--TRNA LIGASE, CYTOPLASMIC"/>
    <property type="match status" value="1"/>
</dbReference>
<accession>A0A499URP4</accession>
<evidence type="ECO:0000256" key="9">
    <source>
        <dbReference type="ARBA" id="ARBA00023146"/>
    </source>
</evidence>
<evidence type="ECO:0000256" key="5">
    <source>
        <dbReference type="ARBA" id="ARBA00022741"/>
    </source>
</evidence>
<feature type="domain" description="Alanyl-transfer RNA synthetases family profile" evidence="11">
    <location>
        <begin position="1"/>
        <end position="121"/>
    </location>
</feature>
<organism evidence="12 13">
    <name type="scientific">Streptomyces antimycoticus</name>
    <dbReference type="NCBI Taxonomy" id="68175"/>
    <lineage>
        <taxon>Bacteria</taxon>
        <taxon>Bacillati</taxon>
        <taxon>Actinomycetota</taxon>
        <taxon>Actinomycetes</taxon>
        <taxon>Kitasatosporales</taxon>
        <taxon>Streptomycetaceae</taxon>
        <taxon>Streptomyces</taxon>
        <taxon>Streptomyces violaceusniger group</taxon>
    </lineage>
</organism>
<gene>
    <name evidence="12" type="ORF">SSPO_023270</name>
</gene>
<dbReference type="InterPro" id="IPR050058">
    <property type="entry name" value="Ala-tRNA_ligase"/>
</dbReference>
<dbReference type="SUPFAM" id="SSF55681">
    <property type="entry name" value="Class II aaRS and biotin synthetases"/>
    <property type="match status" value="1"/>
</dbReference>
<keyword evidence="6" id="KW-0067">ATP-binding</keyword>
<evidence type="ECO:0000256" key="8">
    <source>
        <dbReference type="ARBA" id="ARBA00022917"/>
    </source>
</evidence>
<evidence type="ECO:0000313" key="12">
    <source>
        <dbReference type="EMBL" id="BBJ39609.1"/>
    </source>
</evidence>
<sequence>MESAEIRRRWLRFFEERGHTVVPSASLIADDPTLLLVPAGMVPFKPYFLGEVKPPFDRAVSVQKCVRTPDIEEVGKTTRHGTFFQMCGNFSFGDYFKEGAIKYAWELLTGSQEEGGYGLDPSGCGSPSTSRTTRPSASGAK</sequence>
<reference evidence="12 13" key="1">
    <citation type="journal article" date="2020" name="Int. J. Syst. Evol. Microbiol.">
        <title>Reclassification of Streptomyces castelarensis and Streptomyces sporoclivatus as later heterotypic synonyms of Streptomyces antimycoticus.</title>
        <authorList>
            <person name="Komaki H."/>
            <person name="Tamura T."/>
        </authorList>
    </citation>
    <scope>NUCLEOTIDE SEQUENCE [LARGE SCALE GENOMIC DNA]</scope>
    <source>
        <strain evidence="12 13">NBRC 100767</strain>
    </source>
</reference>
<evidence type="ECO:0000313" key="13">
    <source>
        <dbReference type="Proteomes" id="UP000463951"/>
    </source>
</evidence>
<dbReference type="PANTHER" id="PTHR11777">
    <property type="entry name" value="ALANYL-TRNA SYNTHETASE"/>
    <property type="match status" value="1"/>
</dbReference>
<feature type="compositionally biased region" description="Low complexity" evidence="10">
    <location>
        <begin position="121"/>
        <end position="141"/>
    </location>
</feature>
<dbReference type="GO" id="GO:0002161">
    <property type="term" value="F:aminoacyl-tRNA deacylase activity"/>
    <property type="evidence" value="ECO:0007669"/>
    <property type="project" value="TreeGrafter"/>
</dbReference>
<keyword evidence="5" id="KW-0547">Nucleotide-binding</keyword>
<dbReference type="PROSITE" id="PS50860">
    <property type="entry name" value="AA_TRNA_LIGASE_II_ALA"/>
    <property type="match status" value="1"/>
</dbReference>
<dbReference type="EMBL" id="AP019620">
    <property type="protein sequence ID" value="BBJ39609.1"/>
    <property type="molecule type" value="Genomic_DNA"/>
</dbReference>
<dbReference type="InterPro" id="IPR018164">
    <property type="entry name" value="Ala-tRNA-synth_IIc_N"/>
</dbReference>
<evidence type="ECO:0000256" key="1">
    <source>
        <dbReference type="ARBA" id="ARBA00008226"/>
    </source>
</evidence>
<dbReference type="Gene3D" id="3.30.930.10">
    <property type="entry name" value="Bira Bifunctional Protein, Domain 2"/>
    <property type="match status" value="1"/>
</dbReference>
<dbReference type="GO" id="GO:0006419">
    <property type="term" value="P:alanyl-tRNA aminoacylation"/>
    <property type="evidence" value="ECO:0007669"/>
    <property type="project" value="InterPro"/>
</dbReference>
<keyword evidence="4" id="KW-0436">Ligase</keyword>
<evidence type="ECO:0000256" key="2">
    <source>
        <dbReference type="ARBA" id="ARBA00013168"/>
    </source>
</evidence>
<dbReference type="Proteomes" id="UP000463951">
    <property type="component" value="Chromosome"/>
</dbReference>
<dbReference type="InterPro" id="IPR018165">
    <property type="entry name" value="Ala-tRNA-synth_IIc_core"/>
</dbReference>
<dbReference type="GO" id="GO:0000049">
    <property type="term" value="F:tRNA binding"/>
    <property type="evidence" value="ECO:0007669"/>
    <property type="project" value="UniProtKB-KW"/>
</dbReference>
<dbReference type="AlphaFoldDB" id="A0A499URP4"/>
<keyword evidence="9" id="KW-0030">Aminoacyl-tRNA synthetase</keyword>
<keyword evidence="3" id="KW-0820">tRNA-binding</keyword>
<evidence type="ECO:0000256" key="3">
    <source>
        <dbReference type="ARBA" id="ARBA00022555"/>
    </source>
</evidence>
<keyword evidence="7" id="KW-0694">RNA-binding</keyword>
<name>A0A499URP4_9ACTN</name>
<evidence type="ECO:0000256" key="4">
    <source>
        <dbReference type="ARBA" id="ARBA00022598"/>
    </source>
</evidence>
<dbReference type="GO" id="GO:0005829">
    <property type="term" value="C:cytosol"/>
    <property type="evidence" value="ECO:0007669"/>
    <property type="project" value="TreeGrafter"/>
</dbReference>
<evidence type="ECO:0000259" key="11">
    <source>
        <dbReference type="PROSITE" id="PS50860"/>
    </source>
</evidence>
<evidence type="ECO:0000256" key="6">
    <source>
        <dbReference type="ARBA" id="ARBA00022840"/>
    </source>
</evidence>
<dbReference type="GO" id="GO:0004813">
    <property type="term" value="F:alanine-tRNA ligase activity"/>
    <property type="evidence" value="ECO:0007669"/>
    <property type="project" value="UniProtKB-EC"/>
</dbReference>
<dbReference type="Pfam" id="PF01411">
    <property type="entry name" value="tRNA-synt_2c"/>
    <property type="match status" value="1"/>
</dbReference>